<dbReference type="GO" id="GO:0005509">
    <property type="term" value="F:calcium ion binding"/>
    <property type="evidence" value="ECO:0007669"/>
    <property type="project" value="InterPro"/>
</dbReference>
<comment type="caution">
    <text evidence="4">The sequence shown here is derived from an EMBL/GenBank/DDBJ whole genome shotgun (WGS) entry which is preliminary data.</text>
</comment>
<dbReference type="GO" id="GO:0016460">
    <property type="term" value="C:myosin II complex"/>
    <property type="evidence" value="ECO:0007669"/>
    <property type="project" value="TreeGrafter"/>
</dbReference>
<dbReference type="AlphaFoldDB" id="A0A210PL62"/>
<dbReference type="FunFam" id="1.10.238.10:FF:000527">
    <property type="entry name" value="Calmodulin-3"/>
    <property type="match status" value="1"/>
</dbReference>
<dbReference type="EMBL" id="NEDP02005594">
    <property type="protein sequence ID" value="OWF37204.1"/>
    <property type="molecule type" value="Genomic_DNA"/>
</dbReference>
<evidence type="ECO:0000313" key="5">
    <source>
        <dbReference type="Proteomes" id="UP000242188"/>
    </source>
</evidence>
<reference evidence="4 5" key="1">
    <citation type="journal article" date="2017" name="Nat. Ecol. Evol.">
        <title>Scallop genome provides insights into evolution of bilaterian karyotype and development.</title>
        <authorList>
            <person name="Wang S."/>
            <person name="Zhang J."/>
            <person name="Jiao W."/>
            <person name="Li J."/>
            <person name="Xun X."/>
            <person name="Sun Y."/>
            <person name="Guo X."/>
            <person name="Huan P."/>
            <person name="Dong B."/>
            <person name="Zhang L."/>
            <person name="Hu X."/>
            <person name="Sun X."/>
            <person name="Wang J."/>
            <person name="Zhao C."/>
            <person name="Wang Y."/>
            <person name="Wang D."/>
            <person name="Huang X."/>
            <person name="Wang R."/>
            <person name="Lv J."/>
            <person name="Li Y."/>
            <person name="Zhang Z."/>
            <person name="Liu B."/>
            <person name="Lu W."/>
            <person name="Hui Y."/>
            <person name="Liang J."/>
            <person name="Zhou Z."/>
            <person name="Hou R."/>
            <person name="Li X."/>
            <person name="Liu Y."/>
            <person name="Li H."/>
            <person name="Ning X."/>
            <person name="Lin Y."/>
            <person name="Zhao L."/>
            <person name="Xing Q."/>
            <person name="Dou J."/>
            <person name="Li Y."/>
            <person name="Mao J."/>
            <person name="Guo H."/>
            <person name="Dou H."/>
            <person name="Li T."/>
            <person name="Mu C."/>
            <person name="Jiang W."/>
            <person name="Fu Q."/>
            <person name="Fu X."/>
            <person name="Miao Y."/>
            <person name="Liu J."/>
            <person name="Yu Q."/>
            <person name="Li R."/>
            <person name="Liao H."/>
            <person name="Li X."/>
            <person name="Kong Y."/>
            <person name="Jiang Z."/>
            <person name="Chourrout D."/>
            <person name="Li R."/>
            <person name="Bao Z."/>
        </authorList>
    </citation>
    <scope>NUCLEOTIDE SEQUENCE [LARGE SCALE GENOMIC DNA]</scope>
    <source>
        <strain evidence="4 5">PY_sf001</strain>
    </source>
</reference>
<name>A0A210PL62_MIZYE</name>
<gene>
    <name evidence="4" type="ORF">KP79_PYT21279</name>
</gene>
<feature type="domain" description="EF-hand" evidence="3">
    <location>
        <begin position="8"/>
        <end position="43"/>
    </location>
</feature>
<accession>A0A210PL62</accession>
<protein>
    <submittedName>
        <fullName evidence="4">Calmodulin</fullName>
    </submittedName>
</protein>
<dbReference type="OrthoDB" id="26525at2759"/>
<dbReference type="CDD" id="cd00051">
    <property type="entry name" value="EFh"/>
    <property type="match status" value="2"/>
</dbReference>
<dbReference type="Proteomes" id="UP000242188">
    <property type="component" value="Unassembled WGS sequence"/>
</dbReference>
<feature type="domain" description="EF-hand" evidence="3">
    <location>
        <begin position="44"/>
        <end position="79"/>
    </location>
</feature>
<dbReference type="PANTHER" id="PTHR23048">
    <property type="entry name" value="MYOSIN LIGHT CHAIN 1, 3"/>
    <property type="match status" value="1"/>
</dbReference>
<dbReference type="InterPro" id="IPR018247">
    <property type="entry name" value="EF_Hand_1_Ca_BS"/>
</dbReference>
<dbReference type="InterPro" id="IPR011992">
    <property type="entry name" value="EF-hand-dom_pair"/>
</dbReference>
<dbReference type="InterPro" id="IPR050230">
    <property type="entry name" value="CALM/Myosin/TropC-like"/>
</dbReference>
<dbReference type="Gene3D" id="1.10.238.10">
    <property type="entry name" value="EF-hand"/>
    <property type="match status" value="3"/>
</dbReference>
<dbReference type="PROSITE" id="PS50222">
    <property type="entry name" value="EF_HAND_2"/>
    <property type="match status" value="4"/>
</dbReference>
<sequence length="151" mass="17097">MVENLSSAQIAEYKESFSLFDKNGDGRIEAKELGTVMRGLGQNPTESELLDIIHEADLDGNGTIDFPEFLSMMVNHRNLASDDQKEELKEAFRIFDVDGNGLIEAEELRHMMKNLGEKLTDEQVDDMIKEADIDGDGKVNYEEFVNMMMTQ</sequence>
<dbReference type="Pfam" id="PF13499">
    <property type="entry name" value="EF-hand_7"/>
    <property type="match status" value="2"/>
</dbReference>
<keyword evidence="5" id="KW-1185">Reference proteome</keyword>
<dbReference type="PANTHER" id="PTHR23048:SF0">
    <property type="entry name" value="CALMODULIN LIKE 3"/>
    <property type="match status" value="1"/>
</dbReference>
<dbReference type="InterPro" id="IPR002048">
    <property type="entry name" value="EF_hand_dom"/>
</dbReference>
<proteinExistence type="predicted"/>
<feature type="domain" description="EF-hand" evidence="3">
    <location>
        <begin position="83"/>
        <end position="118"/>
    </location>
</feature>
<keyword evidence="1" id="KW-0677">Repeat</keyword>
<evidence type="ECO:0000259" key="3">
    <source>
        <dbReference type="PROSITE" id="PS50222"/>
    </source>
</evidence>
<feature type="domain" description="EF-hand" evidence="3">
    <location>
        <begin position="119"/>
        <end position="151"/>
    </location>
</feature>
<dbReference type="SUPFAM" id="SSF47473">
    <property type="entry name" value="EF-hand"/>
    <property type="match status" value="1"/>
</dbReference>
<evidence type="ECO:0000256" key="1">
    <source>
        <dbReference type="ARBA" id="ARBA00022737"/>
    </source>
</evidence>
<evidence type="ECO:0000256" key="2">
    <source>
        <dbReference type="ARBA" id="ARBA00022837"/>
    </source>
</evidence>
<dbReference type="PROSITE" id="PS00018">
    <property type="entry name" value="EF_HAND_1"/>
    <property type="match status" value="4"/>
</dbReference>
<evidence type="ECO:0000313" key="4">
    <source>
        <dbReference type="EMBL" id="OWF37204.1"/>
    </source>
</evidence>
<dbReference type="SMART" id="SM00054">
    <property type="entry name" value="EFh"/>
    <property type="match status" value="4"/>
</dbReference>
<keyword evidence="2" id="KW-0106">Calcium</keyword>
<dbReference type="STRING" id="6573.A0A210PL62"/>
<organism evidence="4 5">
    <name type="scientific">Mizuhopecten yessoensis</name>
    <name type="common">Japanese scallop</name>
    <name type="synonym">Patinopecten yessoensis</name>
    <dbReference type="NCBI Taxonomy" id="6573"/>
    <lineage>
        <taxon>Eukaryota</taxon>
        <taxon>Metazoa</taxon>
        <taxon>Spiralia</taxon>
        <taxon>Lophotrochozoa</taxon>
        <taxon>Mollusca</taxon>
        <taxon>Bivalvia</taxon>
        <taxon>Autobranchia</taxon>
        <taxon>Pteriomorphia</taxon>
        <taxon>Pectinida</taxon>
        <taxon>Pectinoidea</taxon>
        <taxon>Pectinidae</taxon>
        <taxon>Mizuhopecten</taxon>
    </lineage>
</organism>